<organism evidence="2">
    <name type="scientific">Salix viminalis</name>
    <name type="common">Common osier</name>
    <name type="synonym">Basket willow</name>
    <dbReference type="NCBI Taxonomy" id="40686"/>
    <lineage>
        <taxon>Eukaryota</taxon>
        <taxon>Viridiplantae</taxon>
        <taxon>Streptophyta</taxon>
        <taxon>Embryophyta</taxon>
        <taxon>Tracheophyta</taxon>
        <taxon>Spermatophyta</taxon>
        <taxon>Magnoliopsida</taxon>
        <taxon>eudicotyledons</taxon>
        <taxon>Gunneridae</taxon>
        <taxon>Pentapetalae</taxon>
        <taxon>rosids</taxon>
        <taxon>fabids</taxon>
        <taxon>Malpighiales</taxon>
        <taxon>Salicaceae</taxon>
        <taxon>Saliceae</taxon>
        <taxon>Salix</taxon>
    </lineage>
</organism>
<keyword evidence="1" id="KW-0812">Transmembrane</keyword>
<reference evidence="2" key="1">
    <citation type="submission" date="2019-03" db="EMBL/GenBank/DDBJ databases">
        <authorList>
            <person name="Mank J."/>
            <person name="Almeida P."/>
        </authorList>
    </citation>
    <scope>NUCLEOTIDE SEQUENCE</scope>
    <source>
        <strain evidence="2">78183</strain>
    </source>
</reference>
<dbReference type="EMBL" id="CAADRP010001985">
    <property type="protein sequence ID" value="VFU58455.1"/>
    <property type="molecule type" value="Genomic_DNA"/>
</dbReference>
<keyword evidence="1" id="KW-1133">Transmembrane helix</keyword>
<dbReference type="PANTHER" id="PTHR31549:SF23">
    <property type="entry name" value="OS03G0591600 PROTEIN"/>
    <property type="match status" value="1"/>
</dbReference>
<dbReference type="Pfam" id="PF03140">
    <property type="entry name" value="DUF247"/>
    <property type="match status" value="2"/>
</dbReference>
<keyword evidence="1" id="KW-0472">Membrane</keyword>
<proteinExistence type="predicted"/>
<dbReference type="PANTHER" id="PTHR31549">
    <property type="entry name" value="PROTEIN, PUTATIVE (DUF247)-RELATED-RELATED"/>
    <property type="match status" value="1"/>
</dbReference>
<protein>
    <submittedName>
        <fullName evidence="2">Uncharacterized protein</fullName>
    </submittedName>
</protein>
<evidence type="ECO:0000256" key="1">
    <source>
        <dbReference type="SAM" id="Phobius"/>
    </source>
</evidence>
<evidence type="ECO:0000313" key="2">
    <source>
        <dbReference type="EMBL" id="VFU58455.1"/>
    </source>
</evidence>
<accession>A0A6N2N123</accession>
<name>A0A6N2N123_SALVM</name>
<dbReference type="AlphaFoldDB" id="A0A6N2N123"/>
<gene>
    <name evidence="2" type="ORF">SVIM_LOCUS427181</name>
</gene>
<feature type="transmembrane region" description="Helical" evidence="1">
    <location>
        <begin position="1030"/>
        <end position="1052"/>
    </location>
</feature>
<dbReference type="InterPro" id="IPR004158">
    <property type="entry name" value="DUF247_pln"/>
</dbReference>
<sequence>MSSSRQPSMSCSSGSNFDEFQWVSTIRRTLEKEDEDDTDEITVSIFTVPKTLMSCHPDFYTPHQLPLGPYHYWRPDLSEMEGYKLSAAKSLQNQLRCSNFQDIVEKLIRLQPKIRACYHSYLNFNSVTLAWMMALDASFLLEFLQIYSANEDRNLCRISSRMTHLLDYSKRKSAHSAILRDIVMMENQIPLFVLRKVLKFLLMSAESADDMLISMLLGLCKELSPFKMVELEKIKVLEHYHLLDSLYDIMVPRVDELLIDVTAEDVEENRYETEQENRSGSGIDFSHVKSFLSDLWNTVSELNIGPMRSLKNVATSSTGIFKISWTILSKLLNSSASNNSIDPETESGAGRNNQQLPPLAEEIAIPSVTQLSNSGVRFFPTRGNISTIDFDTEKAVFCLPMISLDANSEFIFRNLVAYELSHASGPMFFARYVELMNGIIDTEEDVRLLRERGIVFNHLKSDQEVANLWNGMSRCKSIRLTKAPLLDKVIDDVNKYYNSRWTVKIGKFMKHSVFSSWKFLTMLASILLLLLMAVESFCSPSMSCSSGSNFDEFQWVSTIRRTLEKEDEDDTDEITVSIFTVPKTLMSCHPDFYTPHQLPVGPYHYWRPDLSEMEGYKLSAAKSLQNQLRCSNFQDIVEKLIKLEPKIRACYHSYLNFNSVTLAWMMALDASFLLEFLQIYSANEDRNLCRISSRMTHLLDYSKRKSAHSAILRDIVMMENQIPLFVLRKVLKFLLMSAESADDMLISMLLGLCKELSPFKMVELEKIKVLEHYHLLDSLYDIMVPRVDELLIDVTAEDVEENRYETEQENRSGSGIDFSHVKSFLSDLWNTVSELNIANANLLNSSASNNSIDPETESGAGRNNQQLPPLAEEIAIPSVTQLSNSGVRFFPTRGNISTIDFDTEKAVFCLPMISLDANSEFIFRNLVAYELSHASGPMFFARYVELMNGIIDTEEDVRLLRERGIVFNHLKSDQEVANLWNGMSKCKSIRLTKAPLLDKVIDDVNKYYSSRWTVKIGKFMKHSVFSSWKFLTMLASILLLLLMAVESFCSVYKCGGIF</sequence>